<accession>A0A926ER99</accession>
<dbReference type="RefSeq" id="WP_262428195.1">
    <property type="nucleotide sequence ID" value="NZ_JACRTG010000002.1"/>
</dbReference>
<evidence type="ECO:0000313" key="3">
    <source>
        <dbReference type="Proteomes" id="UP000601171"/>
    </source>
</evidence>
<evidence type="ECO:0000313" key="2">
    <source>
        <dbReference type="EMBL" id="MBC8586733.1"/>
    </source>
</evidence>
<dbReference type="AlphaFoldDB" id="A0A926ER99"/>
<feature type="signal peptide" evidence="1">
    <location>
        <begin position="1"/>
        <end position="24"/>
    </location>
</feature>
<comment type="caution">
    <text evidence="2">The sequence shown here is derived from an EMBL/GenBank/DDBJ whole genome shotgun (WGS) entry which is preliminary data.</text>
</comment>
<feature type="chain" id="PRO_5037204432" description="DUF4397 domain-containing protein" evidence="1">
    <location>
        <begin position="25"/>
        <end position="160"/>
    </location>
</feature>
<organism evidence="2 3">
    <name type="scientific">Paratissierella segnis</name>
    <dbReference type="NCBI Taxonomy" id="2763679"/>
    <lineage>
        <taxon>Bacteria</taxon>
        <taxon>Bacillati</taxon>
        <taxon>Bacillota</taxon>
        <taxon>Tissierellia</taxon>
        <taxon>Tissierellales</taxon>
        <taxon>Tissierellaceae</taxon>
        <taxon>Paratissierella</taxon>
    </lineage>
</organism>
<gene>
    <name evidence="2" type="ORF">H8707_00545</name>
</gene>
<name>A0A926ER99_9FIRM</name>
<dbReference type="Proteomes" id="UP000601171">
    <property type="component" value="Unassembled WGS sequence"/>
</dbReference>
<dbReference type="EMBL" id="JACRTG010000002">
    <property type="protein sequence ID" value="MBC8586733.1"/>
    <property type="molecule type" value="Genomic_DNA"/>
</dbReference>
<sequence>MWKKFVLCALICFSLISFSSLSFAVDASKYQVLKPDKESYSTADKVILFNGKAPSGTEIMIDVYGTTDIDIEKKTFNLDKLPTEKDYILVISEKVTSGNLGFFQKQMDLVKGINKVVVNFGVEGVESKEFIVYVYDKAKTDNRLNVTGDSKLSEVLPLLK</sequence>
<reference evidence="2" key="1">
    <citation type="submission" date="2020-08" db="EMBL/GenBank/DDBJ databases">
        <title>Genome public.</title>
        <authorList>
            <person name="Liu C."/>
            <person name="Sun Q."/>
        </authorList>
    </citation>
    <scope>NUCLEOTIDE SEQUENCE</scope>
    <source>
        <strain evidence="2">BX21</strain>
    </source>
</reference>
<evidence type="ECO:0000256" key="1">
    <source>
        <dbReference type="SAM" id="SignalP"/>
    </source>
</evidence>
<proteinExistence type="predicted"/>
<keyword evidence="3" id="KW-1185">Reference proteome</keyword>
<evidence type="ECO:0008006" key="4">
    <source>
        <dbReference type="Google" id="ProtNLM"/>
    </source>
</evidence>
<protein>
    <recommendedName>
        <fullName evidence="4">DUF4397 domain-containing protein</fullName>
    </recommendedName>
</protein>
<keyword evidence="1" id="KW-0732">Signal</keyword>